<dbReference type="GO" id="GO:0005737">
    <property type="term" value="C:cytoplasm"/>
    <property type="evidence" value="ECO:0007669"/>
    <property type="project" value="TreeGrafter"/>
</dbReference>
<organism evidence="4 5">
    <name type="scientific">Devosia insulae DS-56</name>
    <dbReference type="NCBI Taxonomy" id="1116389"/>
    <lineage>
        <taxon>Bacteria</taxon>
        <taxon>Pseudomonadati</taxon>
        <taxon>Pseudomonadota</taxon>
        <taxon>Alphaproteobacteria</taxon>
        <taxon>Hyphomicrobiales</taxon>
        <taxon>Devosiaceae</taxon>
        <taxon>Devosia</taxon>
    </lineage>
</organism>
<feature type="site" description="Cleavage; by autolysis" evidence="3">
    <location>
        <begin position="165"/>
        <end position="166"/>
    </location>
</feature>
<proteinExistence type="predicted"/>
<feature type="binding site" evidence="2">
    <location>
        <begin position="194"/>
        <end position="197"/>
    </location>
    <ligand>
        <name>substrate</name>
    </ligand>
</feature>
<gene>
    <name evidence="4" type="ORF">VW23_007790</name>
</gene>
<dbReference type="GO" id="GO:0016811">
    <property type="term" value="F:hydrolase activity, acting on carbon-nitrogen (but not peptide) bonds, in linear amides"/>
    <property type="evidence" value="ECO:0007669"/>
    <property type="project" value="UniProtKB-ARBA"/>
</dbReference>
<dbReference type="InterPro" id="IPR000246">
    <property type="entry name" value="Peptidase_T2"/>
</dbReference>
<dbReference type="EMBL" id="LAJE02000019">
    <property type="protein sequence ID" value="OEO33198.1"/>
    <property type="molecule type" value="Genomic_DNA"/>
</dbReference>
<sequence length="306" mass="32955">MLFIANAEGWPGIATTVEMLRSGTTDSLTAMVAGISKVEAETKVRSVGHGGWPNMLGVMECDAAVMDGTTRAVGSVGAVPDTIPVARLAHEVMKQLPHVMLTGAGARRFATETGFSVDDVLLEDSKRVWWERLEQEMTPEQKAAFPNTPLAPLLKTITDPERVRDTTVYLSADPSRGIHAATSTSGWAWKYPGRLGDSPIPGAGFYADSRYGAAACTHTGEMTMRCATSRTIVLAMKLGYSLSDAVKLAVDELNELTDGFLGGVVIHAVDAKGNHEVVNFRCQGEIRYWLWDGAMPEAELRAAKTI</sequence>
<keyword evidence="5" id="KW-1185">Reference proteome</keyword>
<name>A0A1E5XX79_9HYPH</name>
<evidence type="ECO:0000256" key="2">
    <source>
        <dbReference type="PIRSR" id="PIRSR600246-2"/>
    </source>
</evidence>
<evidence type="ECO:0000256" key="1">
    <source>
        <dbReference type="PIRSR" id="PIRSR600246-1"/>
    </source>
</evidence>
<evidence type="ECO:0000256" key="3">
    <source>
        <dbReference type="PIRSR" id="PIRSR600246-3"/>
    </source>
</evidence>
<dbReference type="Proteomes" id="UP000095463">
    <property type="component" value="Unassembled WGS sequence"/>
</dbReference>
<feature type="binding site" evidence="2">
    <location>
        <begin position="217"/>
        <end position="220"/>
    </location>
    <ligand>
        <name>substrate</name>
    </ligand>
</feature>
<evidence type="ECO:0000313" key="5">
    <source>
        <dbReference type="Proteomes" id="UP000095463"/>
    </source>
</evidence>
<dbReference type="RefSeq" id="WP_069907675.1">
    <property type="nucleotide sequence ID" value="NZ_LAJE02000019.1"/>
</dbReference>
<evidence type="ECO:0000313" key="4">
    <source>
        <dbReference type="EMBL" id="OEO33198.1"/>
    </source>
</evidence>
<dbReference type="PANTHER" id="PTHR10188:SF6">
    <property type="entry name" value="N(4)-(BETA-N-ACETYLGLUCOSAMINYL)-L-ASPARAGINASE"/>
    <property type="match status" value="1"/>
</dbReference>
<accession>A0A1E5XX79</accession>
<dbReference type="InterPro" id="IPR029055">
    <property type="entry name" value="Ntn_hydrolases_N"/>
</dbReference>
<reference evidence="4 5" key="1">
    <citation type="journal article" date="2015" name="Genome Announc.">
        <title>Genome Assemblies of Three Soil-Associated Devosia species: D. insulae, D. limi, and D. soli.</title>
        <authorList>
            <person name="Hassan Y.I."/>
            <person name="Lepp D."/>
            <person name="Zhou T."/>
        </authorList>
    </citation>
    <scope>NUCLEOTIDE SEQUENCE [LARGE SCALE GENOMIC DNA]</scope>
    <source>
        <strain evidence="4 5">DS-56</strain>
    </source>
</reference>
<comment type="caution">
    <text evidence="4">The sequence shown here is derived from an EMBL/GenBank/DDBJ whole genome shotgun (WGS) entry which is preliminary data.</text>
</comment>
<protein>
    <submittedName>
        <fullName evidence="4">Asparaginase</fullName>
    </submittedName>
</protein>
<dbReference type="PANTHER" id="PTHR10188">
    <property type="entry name" value="L-ASPARAGINASE"/>
    <property type="match status" value="1"/>
</dbReference>
<feature type="active site" description="Nucleophile" evidence="1">
    <location>
        <position position="166"/>
    </location>
</feature>
<dbReference type="Gene3D" id="3.60.20.30">
    <property type="entry name" value="(Glycosyl)asparaginase"/>
    <property type="match status" value="1"/>
</dbReference>
<dbReference type="SUPFAM" id="SSF56235">
    <property type="entry name" value="N-terminal nucleophile aminohydrolases (Ntn hydrolases)"/>
    <property type="match status" value="1"/>
</dbReference>
<dbReference type="Pfam" id="PF01112">
    <property type="entry name" value="Asparaginase_2"/>
    <property type="match status" value="1"/>
</dbReference>
<dbReference type="OrthoDB" id="9780217at2"/>
<dbReference type="AlphaFoldDB" id="A0A1E5XX79"/>